<dbReference type="STRING" id="133412.A0A1R1X3N8"/>
<dbReference type="GO" id="GO:0005730">
    <property type="term" value="C:nucleolus"/>
    <property type="evidence" value="ECO:0007669"/>
    <property type="project" value="TreeGrafter"/>
</dbReference>
<name>A0A1R1X3N8_9FUNG</name>
<keyword evidence="4" id="KW-1185">Reference proteome</keyword>
<evidence type="ECO:0000313" key="4">
    <source>
        <dbReference type="Proteomes" id="UP000187283"/>
    </source>
</evidence>
<keyword evidence="1" id="KW-0175">Coiled coil</keyword>
<dbReference type="EMBL" id="LSSN01005527">
    <property type="protein sequence ID" value="OMJ09253.1"/>
    <property type="molecule type" value="Genomic_DNA"/>
</dbReference>
<dbReference type="PANTHER" id="PTHR13507:SF0">
    <property type="entry name" value="PRKR-INTERACTING PROTEIN 1"/>
    <property type="match status" value="1"/>
</dbReference>
<gene>
    <name evidence="3" type="ORF">AYI70_g11028</name>
</gene>
<feature type="region of interest" description="Disordered" evidence="2">
    <location>
        <begin position="166"/>
        <end position="213"/>
    </location>
</feature>
<dbReference type="Proteomes" id="UP000187283">
    <property type="component" value="Unassembled WGS sequence"/>
</dbReference>
<dbReference type="GO" id="GO:0004860">
    <property type="term" value="F:protein kinase inhibitor activity"/>
    <property type="evidence" value="ECO:0007669"/>
    <property type="project" value="TreeGrafter"/>
</dbReference>
<evidence type="ECO:0000313" key="3">
    <source>
        <dbReference type="EMBL" id="OMJ09253.1"/>
    </source>
</evidence>
<evidence type="ECO:0000256" key="1">
    <source>
        <dbReference type="SAM" id="Coils"/>
    </source>
</evidence>
<comment type="caution">
    <text evidence="3">The sequence shown here is derived from an EMBL/GenBank/DDBJ whole genome shotgun (WGS) entry which is preliminary data.</text>
</comment>
<dbReference type="GO" id="GO:0003725">
    <property type="term" value="F:double-stranded RNA binding"/>
    <property type="evidence" value="ECO:0007669"/>
    <property type="project" value="InterPro"/>
</dbReference>
<dbReference type="Pfam" id="PF06658">
    <property type="entry name" value="DUF1168"/>
    <property type="match status" value="1"/>
</dbReference>
<dbReference type="InterPro" id="IPR009548">
    <property type="entry name" value="Prkrip1"/>
</dbReference>
<protein>
    <submittedName>
        <fullName evidence="3">PRKR-interacting protein 1-like protein</fullName>
    </submittedName>
</protein>
<dbReference type="OrthoDB" id="10067079at2759"/>
<sequence>MEPEIKLGGDAAEPVEDVKVVRKKRGQMTAVEKQRADLDKLLRDPSKPANAEMLLEKKRGYSAADALAPPPEFVKTYMGSSAGAGSGEFHVYRHLRRKELMRQAVLKEEVIKDARQRELEEKRARIEALSEERTAKRRNKRLKRKTGKINKELGVEKQAVDKDAGHKFAMRACQDDEEEDGDEKRAELRGGELGPILANDKNESGDSSKSRLEDAGVDISAIERSAHRAVDPSNFTKIIDDEL</sequence>
<dbReference type="GO" id="GO:0019901">
    <property type="term" value="F:protein kinase binding"/>
    <property type="evidence" value="ECO:0007669"/>
    <property type="project" value="TreeGrafter"/>
</dbReference>
<dbReference type="PANTHER" id="PTHR13507">
    <property type="entry name" value="PRKR-INTERACTING PROTEIN 1"/>
    <property type="match status" value="1"/>
</dbReference>
<dbReference type="AlphaFoldDB" id="A0A1R1X3N8"/>
<feature type="coiled-coil region" evidence="1">
    <location>
        <begin position="97"/>
        <end position="139"/>
    </location>
</feature>
<proteinExistence type="predicted"/>
<evidence type="ECO:0000256" key="2">
    <source>
        <dbReference type="SAM" id="MobiDB-lite"/>
    </source>
</evidence>
<organism evidence="3 4">
    <name type="scientific">Smittium culicis</name>
    <dbReference type="NCBI Taxonomy" id="133412"/>
    <lineage>
        <taxon>Eukaryota</taxon>
        <taxon>Fungi</taxon>
        <taxon>Fungi incertae sedis</taxon>
        <taxon>Zoopagomycota</taxon>
        <taxon>Kickxellomycotina</taxon>
        <taxon>Harpellomycetes</taxon>
        <taxon>Harpellales</taxon>
        <taxon>Legeriomycetaceae</taxon>
        <taxon>Smittium</taxon>
    </lineage>
</organism>
<feature type="compositionally biased region" description="Basic and acidic residues" evidence="2">
    <location>
        <begin position="200"/>
        <end position="213"/>
    </location>
</feature>
<reference evidence="3 4" key="1">
    <citation type="submission" date="2017-01" db="EMBL/GenBank/DDBJ databases">
        <authorList>
            <person name="Mah S.A."/>
            <person name="Swanson W.J."/>
            <person name="Moy G.W."/>
            <person name="Vacquier V.D."/>
        </authorList>
    </citation>
    <scope>NUCLEOTIDE SEQUENCE [LARGE SCALE GENOMIC DNA]</scope>
    <source>
        <strain evidence="3 4">GSMNP</strain>
    </source>
</reference>
<accession>A0A1R1X3N8</accession>